<dbReference type="EMBL" id="JACXAI010000035">
    <property type="protein sequence ID" value="MBD1382683.1"/>
    <property type="molecule type" value="Genomic_DNA"/>
</dbReference>
<dbReference type="AlphaFoldDB" id="A0A926RY84"/>
<evidence type="ECO:0000313" key="5">
    <source>
        <dbReference type="Proteomes" id="UP000626844"/>
    </source>
</evidence>
<feature type="transmembrane region" description="Helical" evidence="2">
    <location>
        <begin position="71"/>
        <end position="91"/>
    </location>
</feature>
<comment type="subcellular location">
    <subcellularLocation>
        <location evidence="1">Membrane</location>
        <topology evidence="1">Multi-pass membrane protein</topology>
    </subcellularLocation>
</comment>
<evidence type="ECO:0000256" key="2">
    <source>
        <dbReference type="SAM" id="Phobius"/>
    </source>
</evidence>
<keyword evidence="2" id="KW-0472">Membrane</keyword>
<reference evidence="4" key="1">
    <citation type="submission" date="2020-09" db="EMBL/GenBank/DDBJ databases">
        <title>A novel bacterium of genus Bacillus, isolated from South China Sea.</title>
        <authorList>
            <person name="Huang H."/>
            <person name="Mo K."/>
            <person name="Hu Y."/>
        </authorList>
    </citation>
    <scope>NUCLEOTIDE SEQUENCE</scope>
    <source>
        <strain evidence="4">IB182487</strain>
    </source>
</reference>
<feature type="transmembrane region" description="Helical" evidence="2">
    <location>
        <begin position="122"/>
        <end position="142"/>
    </location>
</feature>
<feature type="transmembrane region" description="Helical" evidence="2">
    <location>
        <begin position="205"/>
        <end position="223"/>
    </location>
</feature>
<feature type="transmembrane region" description="Helical" evidence="2">
    <location>
        <begin position="176"/>
        <end position="193"/>
    </location>
</feature>
<evidence type="ECO:0000256" key="1">
    <source>
        <dbReference type="ARBA" id="ARBA00004141"/>
    </source>
</evidence>
<feature type="transmembrane region" description="Helical" evidence="2">
    <location>
        <begin position="35"/>
        <end position="59"/>
    </location>
</feature>
<comment type="caution">
    <text evidence="4">The sequence shown here is derived from an EMBL/GenBank/DDBJ whole genome shotgun (WGS) entry which is preliminary data.</text>
</comment>
<accession>A0A926RY84</accession>
<feature type="transmembrane region" description="Helical" evidence="2">
    <location>
        <begin position="377"/>
        <end position="393"/>
    </location>
</feature>
<dbReference type="RefSeq" id="WP_191161120.1">
    <property type="nucleotide sequence ID" value="NZ_JACXAI010000035.1"/>
</dbReference>
<evidence type="ECO:0000259" key="3">
    <source>
        <dbReference type="PROSITE" id="PS50999"/>
    </source>
</evidence>
<feature type="domain" description="Cytochrome oxidase subunit II transmembrane region profile" evidence="3">
    <location>
        <begin position="1"/>
        <end position="33"/>
    </location>
</feature>
<dbReference type="GO" id="GO:0022900">
    <property type="term" value="P:electron transport chain"/>
    <property type="evidence" value="ECO:0007669"/>
    <property type="project" value="InterPro"/>
</dbReference>
<feature type="transmembrane region" description="Helical" evidence="2">
    <location>
        <begin position="354"/>
        <end position="371"/>
    </location>
</feature>
<organism evidence="4 5">
    <name type="scientific">Metabacillus arenae</name>
    <dbReference type="NCBI Taxonomy" id="2771434"/>
    <lineage>
        <taxon>Bacteria</taxon>
        <taxon>Bacillati</taxon>
        <taxon>Bacillota</taxon>
        <taxon>Bacilli</taxon>
        <taxon>Bacillales</taxon>
        <taxon>Bacillaceae</taxon>
        <taxon>Metabacillus</taxon>
    </lineage>
</organism>
<evidence type="ECO:0000313" key="4">
    <source>
        <dbReference type="EMBL" id="MBD1382683.1"/>
    </source>
</evidence>
<feature type="transmembrane region" description="Helical" evidence="2">
    <location>
        <begin position="12"/>
        <end position="29"/>
    </location>
</feature>
<feature type="transmembrane region" description="Helical" evidence="2">
    <location>
        <begin position="322"/>
        <end position="342"/>
    </location>
</feature>
<keyword evidence="2" id="KW-0812">Transmembrane</keyword>
<dbReference type="PROSITE" id="PS50999">
    <property type="entry name" value="COX2_TM"/>
    <property type="match status" value="1"/>
</dbReference>
<gene>
    <name evidence="4" type="ORF">IC621_20980</name>
</gene>
<dbReference type="Proteomes" id="UP000626844">
    <property type="component" value="Unassembled WGS sequence"/>
</dbReference>
<keyword evidence="5" id="KW-1185">Reference proteome</keyword>
<dbReference type="InterPro" id="IPR011759">
    <property type="entry name" value="Cyt_c_oxidase_su2_TM_dom"/>
</dbReference>
<dbReference type="GO" id="GO:0016020">
    <property type="term" value="C:membrane"/>
    <property type="evidence" value="ECO:0007669"/>
    <property type="project" value="UniProtKB-SubCell"/>
</dbReference>
<sequence>MRAEIFWWVNPYKILVFFLIPIYILIYFVQFEGTVYFTTFYFITGLLFLLSISLGSLIGSRVHIKKTSPIYVYKIYLDLLFWLTFISYVIWFREFIFNPGLIIDMIVGEVNYTDIRNMISTIPGVTTLSQLGIVYIVFYMYQFKFYEPQVRKKYTIYFVIIISMTVFRSIAWSERLALIEIAVPIVVIIFSRYKKARFRSLIKTAPYVGIILMYALFSVTEYFRSWKSYYQYIYDNFFHFTAQRVLNYYYTALNNGAGFLEESGTPSYRFEHTLDWIYKFPIIGEKLSEALRIKWDYSKFLNSFLTSEFNNPSGIFVFFYDMNVPLALIFIFLIGSIIGYFYRGFLNLQGLGMLIYPVLFVGIIEIMRQPYFTSSRFFPVVLFIIFGSLLFRVKKLRK</sequence>
<keyword evidence="2" id="KW-1133">Transmembrane helix</keyword>
<feature type="transmembrane region" description="Helical" evidence="2">
    <location>
        <begin position="154"/>
        <end position="170"/>
    </location>
</feature>
<proteinExistence type="predicted"/>
<name>A0A926RY84_9BACI</name>
<protein>
    <submittedName>
        <fullName evidence="4">Oligosaccharide repeat unit polymerase</fullName>
    </submittedName>
</protein>